<evidence type="ECO:0000256" key="1">
    <source>
        <dbReference type="ARBA" id="ARBA00004613"/>
    </source>
</evidence>
<name>A0AAV5SDQ2_9BILA</name>
<keyword evidence="7" id="KW-0378">Hydrolase</keyword>
<dbReference type="Pfam" id="PF00450">
    <property type="entry name" value="Peptidase_S10"/>
    <property type="match status" value="1"/>
</dbReference>
<dbReference type="EMBL" id="BTSX01000001">
    <property type="protein sequence ID" value="GMS81507.1"/>
    <property type="molecule type" value="Genomic_DNA"/>
</dbReference>
<evidence type="ECO:0000256" key="3">
    <source>
        <dbReference type="ARBA" id="ARBA00022525"/>
    </source>
</evidence>
<dbReference type="PANTHER" id="PTHR11802:SF3">
    <property type="entry name" value="RETINOID-INDUCIBLE SERINE CARBOXYPEPTIDASE"/>
    <property type="match status" value="1"/>
</dbReference>
<organism evidence="13 14">
    <name type="scientific">Pristionchus entomophagus</name>
    <dbReference type="NCBI Taxonomy" id="358040"/>
    <lineage>
        <taxon>Eukaryota</taxon>
        <taxon>Metazoa</taxon>
        <taxon>Ecdysozoa</taxon>
        <taxon>Nematoda</taxon>
        <taxon>Chromadorea</taxon>
        <taxon>Rhabditida</taxon>
        <taxon>Rhabditina</taxon>
        <taxon>Diplogasteromorpha</taxon>
        <taxon>Diplogasteroidea</taxon>
        <taxon>Neodiplogasteridae</taxon>
        <taxon>Pristionchus</taxon>
    </lineage>
</organism>
<dbReference type="GO" id="GO:0005576">
    <property type="term" value="C:extracellular region"/>
    <property type="evidence" value="ECO:0007669"/>
    <property type="project" value="UniProtKB-SubCell"/>
</dbReference>
<dbReference type="InterPro" id="IPR001563">
    <property type="entry name" value="Peptidase_S10"/>
</dbReference>
<feature type="signal peptide" evidence="12">
    <location>
        <begin position="1"/>
        <end position="22"/>
    </location>
</feature>
<comment type="function">
    <text evidence="9">May be involved in vascular wall and kidney homeostasis.</text>
</comment>
<evidence type="ECO:0000256" key="9">
    <source>
        <dbReference type="ARBA" id="ARBA00055847"/>
    </source>
</evidence>
<feature type="non-terminal residue" evidence="13">
    <location>
        <position position="1"/>
    </location>
</feature>
<proteinExistence type="inferred from homology"/>
<evidence type="ECO:0000256" key="4">
    <source>
        <dbReference type="ARBA" id="ARBA00022645"/>
    </source>
</evidence>
<evidence type="ECO:0000256" key="6">
    <source>
        <dbReference type="ARBA" id="ARBA00022729"/>
    </source>
</evidence>
<dbReference type="GO" id="GO:0004185">
    <property type="term" value="F:serine-type carboxypeptidase activity"/>
    <property type="evidence" value="ECO:0007669"/>
    <property type="project" value="InterPro"/>
</dbReference>
<dbReference type="SUPFAM" id="SSF53474">
    <property type="entry name" value="alpha/beta-Hydrolases"/>
    <property type="match status" value="1"/>
</dbReference>
<dbReference type="PANTHER" id="PTHR11802">
    <property type="entry name" value="SERINE PROTEASE FAMILY S10 SERINE CARBOXYPEPTIDASE"/>
    <property type="match status" value="1"/>
</dbReference>
<keyword evidence="8" id="KW-0325">Glycoprotein</keyword>
<comment type="caution">
    <text evidence="13">The sequence shown here is derived from an EMBL/GenBank/DDBJ whole genome shotgun (WGS) entry which is preliminary data.</text>
</comment>
<evidence type="ECO:0000256" key="10">
    <source>
        <dbReference type="ARBA" id="ARBA00070242"/>
    </source>
</evidence>
<dbReference type="Gene3D" id="3.40.50.1820">
    <property type="entry name" value="alpha/beta hydrolase"/>
    <property type="match status" value="1"/>
</dbReference>
<evidence type="ECO:0000256" key="12">
    <source>
        <dbReference type="SAM" id="SignalP"/>
    </source>
</evidence>
<reference evidence="13" key="1">
    <citation type="submission" date="2023-10" db="EMBL/GenBank/DDBJ databases">
        <title>Genome assembly of Pristionchus species.</title>
        <authorList>
            <person name="Yoshida K."/>
            <person name="Sommer R.J."/>
        </authorList>
    </citation>
    <scope>NUCLEOTIDE SEQUENCE</scope>
    <source>
        <strain evidence="13">RS0144</strain>
    </source>
</reference>
<keyword evidence="4" id="KW-0121">Carboxypeptidase</keyword>
<dbReference type="FunFam" id="3.40.50.1820:FF:000075">
    <property type="entry name" value="Carboxypeptidase"/>
    <property type="match status" value="1"/>
</dbReference>
<sequence length="457" mass="51360">IPFAHRMLPLLLLSLLATAALAAPSSKANGTVNTFAGPLKYNEDWGYTLVRSGAHTFWWLYAAEKADENRPLFMWLQGGPGSSSTGYGNFQELGPKTLEDTDNEATWLQKGDLIFVDNPVGTGFSYVESNDKYTTNVAQIGNDLVNWAVDFFSVHPEYKTRPFFIVCESYGGKMTAEFASQLKMAVNAGVIPLTKFKGVGLGDSWISAMDYVNTWGEYLYAQSYLDEQQLDRINKKADSCQSLVDAGKWSQATNCWSAMEDLVSIETDGVSWYNVLKQGDQDAWSSSLKSNRIDTRTPVEKLYDRHVRPLQLDALDNYMDTVIRNKLGIIPDNVHFGAQSGMVFNKQSGDFMTPNWDTVDKLLNYGLQVTVFNGQLDLICDTIGTERWINRLQWKGLAQYKTATKKPFSTKSFPLAGYTKTYQNFEMIYILRAGHMVAHDTEESGLYVLQSMIDRAK</sequence>
<keyword evidence="5" id="KW-0645">Protease</keyword>
<evidence type="ECO:0000256" key="2">
    <source>
        <dbReference type="ARBA" id="ARBA00009431"/>
    </source>
</evidence>
<dbReference type="PRINTS" id="PR00724">
    <property type="entry name" value="CRBOXYPTASEC"/>
</dbReference>
<evidence type="ECO:0000313" key="13">
    <source>
        <dbReference type="EMBL" id="GMS81507.1"/>
    </source>
</evidence>
<comment type="subcellular location">
    <subcellularLocation>
        <location evidence="1">Secreted</location>
    </subcellularLocation>
</comment>
<keyword evidence="3" id="KW-0964">Secreted</keyword>
<evidence type="ECO:0000256" key="7">
    <source>
        <dbReference type="ARBA" id="ARBA00022801"/>
    </source>
</evidence>
<keyword evidence="6 12" id="KW-0732">Signal</keyword>
<feature type="chain" id="PRO_5043899124" description="Retinoid-inducible serine carboxypeptidase" evidence="12">
    <location>
        <begin position="23"/>
        <end position="457"/>
    </location>
</feature>
<gene>
    <name evidence="13" type="ORF">PENTCL1PPCAC_3682</name>
</gene>
<keyword evidence="14" id="KW-1185">Reference proteome</keyword>
<dbReference type="GO" id="GO:0006508">
    <property type="term" value="P:proteolysis"/>
    <property type="evidence" value="ECO:0007669"/>
    <property type="project" value="UniProtKB-KW"/>
</dbReference>
<comment type="similarity">
    <text evidence="2">Belongs to the peptidase S10 family.</text>
</comment>
<dbReference type="AlphaFoldDB" id="A0AAV5SDQ2"/>
<dbReference type="InterPro" id="IPR029058">
    <property type="entry name" value="AB_hydrolase_fold"/>
</dbReference>
<evidence type="ECO:0000313" key="14">
    <source>
        <dbReference type="Proteomes" id="UP001432027"/>
    </source>
</evidence>
<evidence type="ECO:0000256" key="8">
    <source>
        <dbReference type="ARBA" id="ARBA00023180"/>
    </source>
</evidence>
<protein>
    <recommendedName>
        <fullName evidence="10">Retinoid-inducible serine carboxypeptidase</fullName>
    </recommendedName>
    <alternativeName>
        <fullName evidence="11">Serine carboxypeptidase 1</fullName>
    </alternativeName>
</protein>
<dbReference type="Proteomes" id="UP001432027">
    <property type="component" value="Unassembled WGS sequence"/>
</dbReference>
<accession>A0AAV5SDQ2</accession>
<evidence type="ECO:0000256" key="5">
    <source>
        <dbReference type="ARBA" id="ARBA00022670"/>
    </source>
</evidence>
<evidence type="ECO:0000256" key="11">
    <source>
        <dbReference type="ARBA" id="ARBA00077736"/>
    </source>
</evidence>